<dbReference type="CDD" id="cd01949">
    <property type="entry name" value="GGDEF"/>
    <property type="match status" value="1"/>
</dbReference>
<gene>
    <name evidence="5" type="ORF">COO20_03365</name>
    <name evidence="4" type="ORF">CSC3H3_11200</name>
</gene>
<dbReference type="SUPFAM" id="SSF55073">
    <property type="entry name" value="Nucleotide cyclase"/>
    <property type="match status" value="1"/>
</dbReference>
<dbReference type="SMART" id="SM00091">
    <property type="entry name" value="PAS"/>
    <property type="match status" value="3"/>
</dbReference>
<evidence type="ECO:0000259" key="3">
    <source>
        <dbReference type="PROSITE" id="PS50887"/>
    </source>
</evidence>
<dbReference type="EMBL" id="NWTK01000002">
    <property type="protein sequence ID" value="PKR55235.1"/>
    <property type="molecule type" value="Genomic_DNA"/>
</dbReference>
<dbReference type="InterPro" id="IPR000700">
    <property type="entry name" value="PAS-assoc_C"/>
</dbReference>
<dbReference type="InterPro" id="IPR000014">
    <property type="entry name" value="PAS"/>
</dbReference>
<dbReference type="PROSITE" id="PS50113">
    <property type="entry name" value="PAC"/>
    <property type="match status" value="1"/>
</dbReference>
<dbReference type="Pfam" id="PF00990">
    <property type="entry name" value="GGDEF"/>
    <property type="match status" value="1"/>
</dbReference>
<organism evidence="5 7">
    <name type="scientific">Thalassospira marina</name>
    <dbReference type="NCBI Taxonomy" id="2048283"/>
    <lineage>
        <taxon>Bacteria</taxon>
        <taxon>Pseudomonadati</taxon>
        <taxon>Pseudomonadota</taxon>
        <taxon>Alphaproteobacteria</taxon>
        <taxon>Rhodospirillales</taxon>
        <taxon>Thalassospiraceae</taxon>
        <taxon>Thalassospira</taxon>
    </lineage>
</organism>
<feature type="domain" description="PAS" evidence="1">
    <location>
        <begin position="134"/>
        <end position="179"/>
    </location>
</feature>
<sequence length="573" mass="62256">MCALAISSDIVATAALGRDGIIFLSASDLVIQHANEAALKMLDKVAIGLKSGTALKQFLALLSREAKFVDSDGVEAVRKALSEIGKKGEHDLPAFIVGETRISWRRIDGPSNLVVLMLRDITRSEAMTRTLNDHKFFIQHLIDVLPIPIYVKNLDGVINRCNTAFSELIGSKLDAVLGRKSSDVAPAKLDATMKAKEKPLLTKEGNISDEITFASLDGSEKAAIFAASTLKTPSGAIGGTIGSLIDITSLKKAEAEVAGAAARLTDILQKAPIGVGISDRETGKFLFFNQTFIELLGVEVESPAGADGAEPAEVSNKTPITDATDSILLSERYREKSLLEMDAMGELHDVELRIRPQGAKEARWLRTSLEPLPFEGREAVLWWVADITKQKMAARELQNKANNDELTGLANRARFMQKLNHCESVLRGTETPAAVFLLDLDGFKQVNDTLGHAAGDWVLVETARRLVRVARRADEVARLGGDEFTLVFVNKGKAAEMAKMADEILKSLAEPYVWEGKVCPIGASIGISVFDGGFCDMSEQLRRADKAMYQAKLAGKGQYALYDVEKDVDLIEE</sequence>
<accession>A0A2N3KXC8</accession>
<dbReference type="InterPro" id="IPR035965">
    <property type="entry name" value="PAS-like_dom_sf"/>
</dbReference>
<dbReference type="EMBL" id="CP024199">
    <property type="protein sequence ID" value="AUG53213.1"/>
    <property type="molecule type" value="Genomic_DNA"/>
</dbReference>
<evidence type="ECO:0000313" key="5">
    <source>
        <dbReference type="EMBL" id="PKR55235.1"/>
    </source>
</evidence>
<dbReference type="Proteomes" id="UP000233458">
    <property type="component" value="Chromosome"/>
</dbReference>
<dbReference type="SMART" id="SM00267">
    <property type="entry name" value="GGDEF"/>
    <property type="match status" value="1"/>
</dbReference>
<dbReference type="Pfam" id="PF08448">
    <property type="entry name" value="PAS_4"/>
    <property type="match status" value="1"/>
</dbReference>
<feature type="domain" description="GGDEF" evidence="3">
    <location>
        <begin position="431"/>
        <end position="564"/>
    </location>
</feature>
<dbReference type="CDD" id="cd00130">
    <property type="entry name" value="PAS"/>
    <property type="match status" value="1"/>
</dbReference>
<dbReference type="InterPro" id="IPR052155">
    <property type="entry name" value="Biofilm_reg_signaling"/>
</dbReference>
<dbReference type="InterPro" id="IPR000160">
    <property type="entry name" value="GGDEF_dom"/>
</dbReference>
<evidence type="ECO:0000259" key="2">
    <source>
        <dbReference type="PROSITE" id="PS50113"/>
    </source>
</evidence>
<dbReference type="InterPro" id="IPR043128">
    <property type="entry name" value="Rev_trsase/Diguanyl_cyclase"/>
</dbReference>
<dbReference type="InterPro" id="IPR029787">
    <property type="entry name" value="Nucleotide_cyclase"/>
</dbReference>
<dbReference type="Pfam" id="PF13188">
    <property type="entry name" value="PAS_8"/>
    <property type="match status" value="1"/>
</dbReference>
<dbReference type="Gene3D" id="3.30.450.20">
    <property type="entry name" value="PAS domain"/>
    <property type="match status" value="2"/>
</dbReference>
<dbReference type="PANTHER" id="PTHR44757:SF2">
    <property type="entry name" value="BIOFILM ARCHITECTURE MAINTENANCE PROTEIN MBAA"/>
    <property type="match status" value="1"/>
</dbReference>
<dbReference type="PROSITE" id="PS50112">
    <property type="entry name" value="PAS"/>
    <property type="match status" value="1"/>
</dbReference>
<dbReference type="InterPro" id="IPR013656">
    <property type="entry name" value="PAS_4"/>
</dbReference>
<dbReference type="OrthoDB" id="7333362at2"/>
<dbReference type="NCBIfam" id="TIGR00254">
    <property type="entry name" value="GGDEF"/>
    <property type="match status" value="1"/>
</dbReference>
<dbReference type="NCBIfam" id="TIGR00229">
    <property type="entry name" value="sensory_box"/>
    <property type="match status" value="1"/>
</dbReference>
<keyword evidence="6" id="KW-1185">Reference proteome</keyword>
<name>A0A2N3KXC8_9PROT</name>
<evidence type="ECO:0000313" key="4">
    <source>
        <dbReference type="EMBL" id="AUG53213.1"/>
    </source>
</evidence>
<dbReference type="SUPFAM" id="SSF55785">
    <property type="entry name" value="PYP-like sensor domain (PAS domain)"/>
    <property type="match status" value="2"/>
</dbReference>
<dbReference type="PROSITE" id="PS50887">
    <property type="entry name" value="GGDEF"/>
    <property type="match status" value="1"/>
</dbReference>
<evidence type="ECO:0000313" key="7">
    <source>
        <dbReference type="Proteomes" id="UP000233597"/>
    </source>
</evidence>
<dbReference type="KEGG" id="thac:CSC3H3_11200"/>
<evidence type="ECO:0000313" key="6">
    <source>
        <dbReference type="Proteomes" id="UP000233458"/>
    </source>
</evidence>
<dbReference type="AlphaFoldDB" id="A0A2N3KXC8"/>
<evidence type="ECO:0000259" key="1">
    <source>
        <dbReference type="PROSITE" id="PS50112"/>
    </source>
</evidence>
<reference evidence="5 7" key="1">
    <citation type="submission" date="2017-09" db="EMBL/GenBank/DDBJ databases">
        <title>Biodiversity and function of Thalassospira species in the particle-attached aromatic-hydrocarbon-degrading consortia from the surface seawater of the South China Sea.</title>
        <authorList>
            <person name="Dong C."/>
            <person name="Liu R."/>
            <person name="Shao Z."/>
        </authorList>
    </citation>
    <scope>NUCLEOTIDE SEQUENCE [LARGE SCALE GENOMIC DNA]</scope>
    <source>
        <strain evidence="5 7">CSC1P2</strain>
    </source>
</reference>
<dbReference type="Gene3D" id="3.30.70.270">
    <property type="match status" value="1"/>
</dbReference>
<dbReference type="Proteomes" id="UP000233597">
    <property type="component" value="Unassembled WGS sequence"/>
</dbReference>
<reference evidence="4 6" key="2">
    <citation type="submission" date="2017-10" db="EMBL/GenBank/DDBJ databases">
        <title>Biodiversity and function of Thalassospira species in the particle-attached aromatic-hydrocarbon-degrading consortia from the surface seawater of the China South Sea.</title>
        <authorList>
            <person name="Dong C."/>
            <person name="Liu R."/>
            <person name="Shao Z."/>
        </authorList>
    </citation>
    <scope>NUCLEOTIDE SEQUENCE [LARGE SCALE GENOMIC DNA]</scope>
    <source>
        <strain evidence="4 6">CSC3H3</strain>
    </source>
</reference>
<dbReference type="PANTHER" id="PTHR44757">
    <property type="entry name" value="DIGUANYLATE CYCLASE DGCP"/>
    <property type="match status" value="1"/>
</dbReference>
<proteinExistence type="predicted"/>
<protein>
    <submittedName>
        <fullName evidence="5">Diguanylate cyclase</fullName>
    </submittedName>
</protein>
<feature type="domain" description="PAC" evidence="2">
    <location>
        <begin position="207"/>
        <end position="259"/>
    </location>
</feature>